<dbReference type="RefSeq" id="WP_345489444.1">
    <property type="nucleotide sequence ID" value="NZ_BAAAWU010000001.1"/>
</dbReference>
<reference evidence="3 4" key="1">
    <citation type="submission" date="2024-09" db="EMBL/GenBank/DDBJ databases">
        <authorList>
            <person name="Sun Q."/>
            <person name="Mori K."/>
        </authorList>
    </citation>
    <scope>NUCLEOTIDE SEQUENCE [LARGE SCALE GENOMIC DNA]</scope>
    <source>
        <strain evidence="3 4">JCM 4414</strain>
    </source>
</reference>
<dbReference type="PROSITE" id="PS51257">
    <property type="entry name" value="PROKAR_LIPOPROTEIN"/>
    <property type="match status" value="1"/>
</dbReference>
<keyword evidence="4" id="KW-1185">Reference proteome</keyword>
<evidence type="ECO:0000313" key="3">
    <source>
        <dbReference type="EMBL" id="MFB9554036.1"/>
    </source>
</evidence>
<dbReference type="EMBL" id="JBHMCT010000006">
    <property type="protein sequence ID" value="MFB9554036.1"/>
    <property type="molecule type" value="Genomic_DNA"/>
</dbReference>
<feature type="signal peptide" evidence="2">
    <location>
        <begin position="1"/>
        <end position="21"/>
    </location>
</feature>
<accession>A0ABV5QKN7</accession>
<sequence length="128" mass="13489">MSLHRRLTIATGAVLLSLAVAGCSDLGRSAVGTITYETGHGPGQEPGHESREEPGVEAAAELVTSPSVKGCHKLAGEGAHKVENGTLVDIRLYPTPDCRGREFTYLPSNSGDQIVPGGPVWRSYDVIH</sequence>
<organism evidence="3 4">
    <name type="scientific">Streptomyces roseoviridis</name>
    <dbReference type="NCBI Taxonomy" id="67361"/>
    <lineage>
        <taxon>Bacteria</taxon>
        <taxon>Bacillati</taxon>
        <taxon>Actinomycetota</taxon>
        <taxon>Actinomycetes</taxon>
        <taxon>Kitasatosporales</taxon>
        <taxon>Streptomycetaceae</taxon>
        <taxon>Streptomyces</taxon>
    </lineage>
</organism>
<comment type="caution">
    <text evidence="3">The sequence shown here is derived from an EMBL/GenBank/DDBJ whole genome shotgun (WGS) entry which is preliminary data.</text>
</comment>
<feature type="region of interest" description="Disordered" evidence="1">
    <location>
        <begin position="34"/>
        <end position="59"/>
    </location>
</feature>
<evidence type="ECO:0008006" key="5">
    <source>
        <dbReference type="Google" id="ProtNLM"/>
    </source>
</evidence>
<proteinExistence type="predicted"/>
<evidence type="ECO:0000313" key="4">
    <source>
        <dbReference type="Proteomes" id="UP001589716"/>
    </source>
</evidence>
<feature type="chain" id="PRO_5046948386" description="Lipoprotein" evidence="2">
    <location>
        <begin position="22"/>
        <end position="128"/>
    </location>
</feature>
<name>A0ABV5QKN7_9ACTN</name>
<keyword evidence="2" id="KW-0732">Signal</keyword>
<protein>
    <recommendedName>
        <fullName evidence="5">Lipoprotein</fullName>
    </recommendedName>
</protein>
<evidence type="ECO:0000256" key="2">
    <source>
        <dbReference type="SAM" id="SignalP"/>
    </source>
</evidence>
<gene>
    <name evidence="3" type="ORF">ACFFTP_07440</name>
</gene>
<evidence type="ECO:0000256" key="1">
    <source>
        <dbReference type="SAM" id="MobiDB-lite"/>
    </source>
</evidence>
<dbReference type="Proteomes" id="UP001589716">
    <property type="component" value="Unassembled WGS sequence"/>
</dbReference>